<dbReference type="InterPro" id="IPR001342">
    <property type="entry name" value="HDH_cat"/>
</dbReference>
<evidence type="ECO:0000256" key="10">
    <source>
        <dbReference type="ARBA" id="ARBA00023167"/>
    </source>
</evidence>
<evidence type="ECO:0000256" key="1">
    <source>
        <dbReference type="ARBA" id="ARBA00005056"/>
    </source>
</evidence>
<keyword evidence="8 12" id="KW-0521">NADP</keyword>
<evidence type="ECO:0000256" key="6">
    <source>
        <dbReference type="ARBA" id="ARBA00022605"/>
    </source>
</evidence>
<dbReference type="PROSITE" id="PS01042">
    <property type="entry name" value="HOMOSER_DHGENASE"/>
    <property type="match status" value="1"/>
</dbReference>
<dbReference type="STRING" id="1817895.AUJ95_03950"/>
<gene>
    <name evidence="16" type="ORF">AUJ95_03950</name>
</gene>
<dbReference type="CDD" id="cd04881">
    <property type="entry name" value="ACT_HSDH-Hom"/>
    <property type="match status" value="1"/>
</dbReference>
<dbReference type="AlphaFoldDB" id="A0A1J5DXW1"/>
<dbReference type="InterPro" id="IPR002912">
    <property type="entry name" value="ACT_dom"/>
</dbReference>
<comment type="pathway">
    <text evidence="2 13">Amino-acid biosynthesis; L-methionine biosynthesis via de novo pathway; L-homoserine from L-aspartate: step 3/3.</text>
</comment>
<organism evidence="16 17">
    <name type="scientific">Candidatus Desantisbacteria bacterium CG2_30_40_21</name>
    <dbReference type="NCBI Taxonomy" id="1817895"/>
    <lineage>
        <taxon>Bacteria</taxon>
        <taxon>Candidatus Desantisiibacteriota</taxon>
    </lineage>
</organism>
<feature type="domain" description="ACT" evidence="15">
    <location>
        <begin position="347"/>
        <end position="420"/>
    </location>
</feature>
<dbReference type="Gene3D" id="3.30.360.10">
    <property type="entry name" value="Dihydrodipicolinate Reductase, domain 2"/>
    <property type="match status" value="1"/>
</dbReference>
<dbReference type="InterPro" id="IPR005106">
    <property type="entry name" value="Asp/hSer_DH_NAD-bd"/>
</dbReference>
<dbReference type="FunFam" id="3.30.360.10:FF:000005">
    <property type="entry name" value="Homoserine dehydrogenase"/>
    <property type="match status" value="1"/>
</dbReference>
<sequence>MQLNIGLIGFGTIGAGVVKILQKSAGLIEKRTGVRLCLKRIADLDITTSRGVVVGTGLLTTKAEEIIGANDIDVVIELIGGYEPARTIVLSAMRAGKNIVTANKALLSKYWEEIFQTAAECQVAFYAEASVGGGIPLISSITQGLVANEIQEVYGIINGTCNYILTRMSEEGLEFSEALKQAQANGYAEADPAFDIDGIDTAHKLSILSSISFGGHIPLDNISIEGITRITKQDIDYAKELGFVIKLLGIAKRLSANEIEVRVHPAMIPQDHLLASVHDVFNAVYLIGDMVGPMMFYGKGAGQLPTASAIIGDLIMLAHQRKGLAPLLMEGNKIKVRKADSISSKYYLRVTAEDRPGVLADIAGILGGHGISIASCIQKERGEFVPIIMLTHEAEEGKLRAAITKIDSLTEIKDKTVVIRVTG</sequence>
<feature type="binding site" evidence="12">
    <location>
        <position position="104"/>
    </location>
    <ligand>
        <name>NADPH</name>
        <dbReference type="ChEBI" id="CHEBI:57783"/>
    </ligand>
</feature>
<dbReference type="EC" id="1.1.1.3" evidence="4 13"/>
<feature type="active site" description="Proton donor" evidence="11">
    <location>
        <position position="204"/>
    </location>
</feature>
<reference evidence="16 17" key="1">
    <citation type="journal article" date="2016" name="Environ. Microbiol.">
        <title>Genomic resolution of a cold subsurface aquifer community provides metabolic insights for novel microbes adapted to high CO concentrations.</title>
        <authorList>
            <person name="Probst A.J."/>
            <person name="Castelle C.J."/>
            <person name="Singh A."/>
            <person name="Brown C.T."/>
            <person name="Anantharaman K."/>
            <person name="Sharon I."/>
            <person name="Hug L.A."/>
            <person name="Burstein D."/>
            <person name="Emerson J.B."/>
            <person name="Thomas B.C."/>
            <person name="Banfield J.F."/>
        </authorList>
    </citation>
    <scope>NUCLEOTIDE SEQUENCE [LARGE SCALE GENOMIC DNA]</scope>
    <source>
        <strain evidence="16">CG2_30_40_21</strain>
    </source>
</reference>
<dbReference type="GO" id="GO:0009086">
    <property type="term" value="P:methionine biosynthetic process"/>
    <property type="evidence" value="ECO:0007669"/>
    <property type="project" value="UniProtKB-KW"/>
</dbReference>
<proteinExistence type="inferred from homology"/>
<feature type="binding site" evidence="12">
    <location>
        <position position="189"/>
    </location>
    <ligand>
        <name>L-homoserine</name>
        <dbReference type="ChEBI" id="CHEBI:57476"/>
    </ligand>
</feature>
<evidence type="ECO:0000256" key="4">
    <source>
        <dbReference type="ARBA" id="ARBA00013213"/>
    </source>
</evidence>
<evidence type="ECO:0000256" key="3">
    <source>
        <dbReference type="ARBA" id="ARBA00006753"/>
    </source>
</evidence>
<dbReference type="SUPFAM" id="SSF51735">
    <property type="entry name" value="NAD(P)-binding Rossmann-fold domains"/>
    <property type="match status" value="1"/>
</dbReference>
<protein>
    <recommendedName>
        <fullName evidence="5 13">Homoserine dehydrogenase</fullName>
        <ecNumber evidence="4 13">1.1.1.3</ecNumber>
    </recommendedName>
</protein>
<dbReference type="Pfam" id="PF00742">
    <property type="entry name" value="Homoserine_dh"/>
    <property type="match status" value="1"/>
</dbReference>
<evidence type="ECO:0000256" key="2">
    <source>
        <dbReference type="ARBA" id="ARBA00005062"/>
    </source>
</evidence>
<dbReference type="PIRSF" id="PIRSF000098">
    <property type="entry name" value="Homoser_dehydrog"/>
    <property type="match status" value="1"/>
</dbReference>
<evidence type="ECO:0000256" key="8">
    <source>
        <dbReference type="ARBA" id="ARBA00022857"/>
    </source>
</evidence>
<keyword evidence="7 13" id="KW-0791">Threonine biosynthesis</keyword>
<dbReference type="InterPro" id="IPR019811">
    <property type="entry name" value="HDH_CS"/>
</dbReference>
<evidence type="ECO:0000256" key="9">
    <source>
        <dbReference type="ARBA" id="ARBA00023002"/>
    </source>
</evidence>
<dbReference type="FunFam" id="3.30.70.260:FF:000030">
    <property type="entry name" value="Homoserine dehydrogenase"/>
    <property type="match status" value="1"/>
</dbReference>
<dbReference type="SUPFAM" id="SSF55021">
    <property type="entry name" value="ACT-like"/>
    <property type="match status" value="1"/>
</dbReference>
<evidence type="ECO:0000256" key="14">
    <source>
        <dbReference type="RuleBase" id="RU004171"/>
    </source>
</evidence>
<dbReference type="Gene3D" id="3.40.50.720">
    <property type="entry name" value="NAD(P)-binding Rossmann-like Domain"/>
    <property type="match status" value="1"/>
</dbReference>
<dbReference type="UniPathway" id="UPA00050">
    <property type="reaction ID" value="UER00063"/>
</dbReference>
<feature type="binding site" evidence="12">
    <location>
        <begin position="8"/>
        <end position="15"/>
    </location>
    <ligand>
        <name>NADP(+)</name>
        <dbReference type="ChEBI" id="CHEBI:58349"/>
    </ligand>
</feature>
<dbReference type="InterPro" id="IPR045865">
    <property type="entry name" value="ACT-like_dom_sf"/>
</dbReference>
<evidence type="ECO:0000256" key="12">
    <source>
        <dbReference type="PIRSR" id="PIRSR000098-2"/>
    </source>
</evidence>
<evidence type="ECO:0000313" key="17">
    <source>
        <dbReference type="Proteomes" id="UP000183085"/>
    </source>
</evidence>
<evidence type="ECO:0000256" key="5">
    <source>
        <dbReference type="ARBA" id="ARBA00013376"/>
    </source>
</evidence>
<keyword evidence="6 13" id="KW-0028">Amino-acid biosynthesis</keyword>
<evidence type="ECO:0000259" key="15">
    <source>
        <dbReference type="PROSITE" id="PS51671"/>
    </source>
</evidence>
<comment type="pathway">
    <text evidence="1 13">Amino-acid biosynthesis; L-threonine biosynthesis; L-threonine from L-aspartate: step 3/5.</text>
</comment>
<evidence type="ECO:0000256" key="11">
    <source>
        <dbReference type="PIRSR" id="PIRSR000098-1"/>
    </source>
</evidence>
<dbReference type="GO" id="GO:0004412">
    <property type="term" value="F:homoserine dehydrogenase activity"/>
    <property type="evidence" value="ECO:0007669"/>
    <property type="project" value="UniProtKB-EC"/>
</dbReference>
<comment type="similarity">
    <text evidence="3 14">Belongs to the homoserine dehydrogenase family.</text>
</comment>
<dbReference type="InterPro" id="IPR016204">
    <property type="entry name" value="HDH"/>
</dbReference>
<keyword evidence="9 13" id="KW-0560">Oxidoreductase</keyword>
<dbReference type="PROSITE" id="PS51671">
    <property type="entry name" value="ACT"/>
    <property type="match status" value="1"/>
</dbReference>
<dbReference type="GO" id="GO:0050661">
    <property type="term" value="F:NADP binding"/>
    <property type="evidence" value="ECO:0007669"/>
    <property type="project" value="InterPro"/>
</dbReference>
<dbReference type="GO" id="GO:0009088">
    <property type="term" value="P:threonine biosynthetic process"/>
    <property type="evidence" value="ECO:0007669"/>
    <property type="project" value="UniProtKB-UniPathway"/>
</dbReference>
<dbReference type="SUPFAM" id="SSF55347">
    <property type="entry name" value="Glyceraldehyde-3-phosphate dehydrogenase-like, C-terminal domain"/>
    <property type="match status" value="1"/>
</dbReference>
<dbReference type="UniPathway" id="UPA00051">
    <property type="reaction ID" value="UER00465"/>
</dbReference>
<dbReference type="Proteomes" id="UP000183085">
    <property type="component" value="Unassembled WGS sequence"/>
</dbReference>
<dbReference type="Gene3D" id="3.30.70.260">
    <property type="match status" value="1"/>
</dbReference>
<dbReference type="InterPro" id="IPR036291">
    <property type="entry name" value="NAD(P)-bd_dom_sf"/>
</dbReference>
<comment type="catalytic activity">
    <reaction evidence="13">
        <text>L-homoserine + NADP(+) = L-aspartate 4-semialdehyde + NADPH + H(+)</text>
        <dbReference type="Rhea" id="RHEA:15761"/>
        <dbReference type="ChEBI" id="CHEBI:15378"/>
        <dbReference type="ChEBI" id="CHEBI:57476"/>
        <dbReference type="ChEBI" id="CHEBI:57783"/>
        <dbReference type="ChEBI" id="CHEBI:58349"/>
        <dbReference type="ChEBI" id="CHEBI:537519"/>
        <dbReference type="EC" id="1.1.1.3"/>
    </reaction>
</comment>
<name>A0A1J5DXW1_9BACT</name>
<dbReference type="NCBIfam" id="NF004976">
    <property type="entry name" value="PRK06349.1"/>
    <property type="match status" value="1"/>
</dbReference>
<dbReference type="Pfam" id="PF01842">
    <property type="entry name" value="ACT"/>
    <property type="match status" value="1"/>
</dbReference>
<evidence type="ECO:0000313" key="16">
    <source>
        <dbReference type="EMBL" id="OIP40956.1"/>
    </source>
</evidence>
<comment type="caution">
    <text evidence="16">The sequence shown here is derived from an EMBL/GenBank/DDBJ whole genome shotgun (WGS) entry which is preliminary data.</text>
</comment>
<dbReference type="PANTHER" id="PTHR43331">
    <property type="entry name" value="HOMOSERINE DEHYDROGENASE"/>
    <property type="match status" value="1"/>
</dbReference>
<dbReference type="PANTHER" id="PTHR43331:SF1">
    <property type="entry name" value="HOMOSERINE DEHYDROGENASE"/>
    <property type="match status" value="1"/>
</dbReference>
<keyword evidence="10 13" id="KW-0486">Methionine biosynthesis</keyword>
<dbReference type="EMBL" id="MNYI01000099">
    <property type="protein sequence ID" value="OIP40956.1"/>
    <property type="molecule type" value="Genomic_DNA"/>
</dbReference>
<evidence type="ECO:0000256" key="7">
    <source>
        <dbReference type="ARBA" id="ARBA00022697"/>
    </source>
</evidence>
<evidence type="ECO:0000256" key="13">
    <source>
        <dbReference type="RuleBase" id="RU000579"/>
    </source>
</evidence>
<accession>A0A1J5DXW1</accession>
<dbReference type="Pfam" id="PF03447">
    <property type="entry name" value="NAD_binding_3"/>
    <property type="match status" value="1"/>
</dbReference>